<dbReference type="InterPro" id="IPR025384">
    <property type="entry name" value="DUF4298"/>
</dbReference>
<evidence type="ECO:0000313" key="2">
    <source>
        <dbReference type="EMBL" id="AHF25631.1"/>
    </source>
</evidence>
<proteinExistence type="predicted"/>
<dbReference type="AlphaFoldDB" id="W0FL25"/>
<name>W0FL25_9BACT</name>
<organism evidence="2">
    <name type="scientific">uncultured bacterium Contigcl_24</name>
    <dbReference type="NCBI Taxonomy" id="1393668"/>
    <lineage>
        <taxon>Bacteria</taxon>
        <taxon>environmental samples</taxon>
    </lineage>
</organism>
<accession>W0FL25</accession>
<protein>
    <submittedName>
        <fullName evidence="2">GCN5-like N-acetyltransferase</fullName>
    </submittedName>
</protein>
<keyword evidence="2" id="KW-0808">Transferase</keyword>
<dbReference type="GO" id="GO:0016740">
    <property type="term" value="F:transferase activity"/>
    <property type="evidence" value="ECO:0007669"/>
    <property type="project" value="UniProtKB-KW"/>
</dbReference>
<dbReference type="EMBL" id="KC246844">
    <property type="protein sequence ID" value="AHF25631.1"/>
    <property type="molecule type" value="Genomic_DNA"/>
</dbReference>
<sequence length="94" mass="10782">MTREDRIAVYEDILDRASHAADAMEAALEEYSQVLPDLQKLEKYYVSSDWKEDYAADEAGLVPKNLKRGVLSQDAVCNLLDRYRELAQILRQSC</sequence>
<dbReference type="Pfam" id="PF14131">
    <property type="entry name" value="DUF4298"/>
    <property type="match status" value="1"/>
</dbReference>
<reference evidence="2" key="1">
    <citation type="journal article" date="2013" name="PLoS ONE">
        <title>Metagenomic insights into the carbohydrate-active enzymes carried by the microorganisms adhering to solid digesta in the rumen of cows.</title>
        <authorList>
            <person name="Wang L."/>
            <person name="Hatem A."/>
            <person name="Catalyurek U.V."/>
            <person name="Morrison M."/>
            <person name="Yu Z."/>
        </authorList>
    </citation>
    <scope>NUCLEOTIDE SEQUENCE</scope>
</reference>
<evidence type="ECO:0000256" key="1">
    <source>
        <dbReference type="SAM" id="Coils"/>
    </source>
</evidence>
<keyword evidence="1" id="KW-0175">Coiled coil</keyword>
<feature type="coiled-coil region" evidence="1">
    <location>
        <begin position="14"/>
        <end position="41"/>
    </location>
</feature>